<dbReference type="PhylomeDB" id="B8MSX2"/>
<feature type="coiled-coil region" evidence="1">
    <location>
        <begin position="178"/>
        <end position="205"/>
    </location>
</feature>
<keyword evidence="1" id="KW-0175">Coiled coil</keyword>
<feature type="compositionally biased region" description="Polar residues" evidence="2">
    <location>
        <begin position="21"/>
        <end position="38"/>
    </location>
</feature>
<dbReference type="Proteomes" id="UP000001745">
    <property type="component" value="Unassembled WGS sequence"/>
</dbReference>
<sequence>MTQPSQDLTLTHGFGSSHDSNVYMSQYTSQGPMPSSLPQGPVGLGQYPPQGPELSSQTQASVPGNPVLIQYALDDSARGGRGQTLKDWERLELLKICVENQTVLVTETKTSYWRQVSMRFEKQTRRRYSAQSCEKMVMQLVQSRRQYLKEHVTGNSVGEYTEITPFVDEMITVLDQVDENIRLKAQEAKERHEELEQDLQHRDEIMQHPPRRHVKSANRGAGHEVQHPAAPNLIQMRRFFRKFQEFERQLLKIRQTIGELPSLRINIVFRKR</sequence>
<organism evidence="3 4">
    <name type="scientific">Talaromyces stipitatus (strain ATCC 10500 / CBS 375.48 / QM 6759 / NRRL 1006)</name>
    <name type="common">Penicillium stipitatum</name>
    <dbReference type="NCBI Taxonomy" id="441959"/>
    <lineage>
        <taxon>Eukaryota</taxon>
        <taxon>Fungi</taxon>
        <taxon>Dikarya</taxon>
        <taxon>Ascomycota</taxon>
        <taxon>Pezizomycotina</taxon>
        <taxon>Eurotiomycetes</taxon>
        <taxon>Eurotiomycetidae</taxon>
        <taxon>Eurotiales</taxon>
        <taxon>Trichocomaceae</taxon>
        <taxon>Talaromyces</taxon>
        <taxon>Talaromyces sect. Talaromyces</taxon>
    </lineage>
</organism>
<dbReference type="HOGENOM" id="CLU_1023695_0_0_1"/>
<feature type="region of interest" description="Disordered" evidence="2">
    <location>
        <begin position="21"/>
        <end position="61"/>
    </location>
</feature>
<dbReference type="RefSeq" id="XP_002487741.1">
    <property type="nucleotide sequence ID" value="XM_002487696.1"/>
</dbReference>
<proteinExistence type="predicted"/>
<keyword evidence="4" id="KW-1185">Reference proteome</keyword>
<dbReference type="STRING" id="441959.B8MSX2"/>
<evidence type="ECO:0000313" key="4">
    <source>
        <dbReference type="Proteomes" id="UP000001745"/>
    </source>
</evidence>
<evidence type="ECO:0000313" key="3">
    <source>
        <dbReference type="EMBL" id="EED12087.1"/>
    </source>
</evidence>
<dbReference type="VEuPathDB" id="FungiDB:TSTA_001580"/>
<gene>
    <name evidence="3" type="ORF">TSTA_001580</name>
</gene>
<evidence type="ECO:0000256" key="1">
    <source>
        <dbReference type="SAM" id="Coils"/>
    </source>
</evidence>
<accession>B8MSX2</accession>
<dbReference type="InParanoid" id="B8MSX2"/>
<name>B8MSX2_TALSN</name>
<reference evidence="4" key="1">
    <citation type="journal article" date="2015" name="Genome Announc.">
        <title>Genome sequence of the AIDS-associated pathogen Penicillium marneffei (ATCC18224) and its near taxonomic relative Talaromyces stipitatus (ATCC10500).</title>
        <authorList>
            <person name="Nierman W.C."/>
            <person name="Fedorova-Abrams N.D."/>
            <person name="Andrianopoulos A."/>
        </authorList>
    </citation>
    <scope>NUCLEOTIDE SEQUENCE [LARGE SCALE GENOMIC DNA]</scope>
    <source>
        <strain evidence="4">ATCC 10500 / CBS 375.48 / QM 6759 / NRRL 1006</strain>
    </source>
</reference>
<evidence type="ECO:0000256" key="2">
    <source>
        <dbReference type="SAM" id="MobiDB-lite"/>
    </source>
</evidence>
<dbReference type="EMBL" id="EQ962660">
    <property type="protein sequence ID" value="EED12087.1"/>
    <property type="molecule type" value="Genomic_DNA"/>
</dbReference>
<dbReference type="AlphaFoldDB" id="B8MSX2"/>
<dbReference type="GeneID" id="8098652"/>
<protein>
    <submittedName>
        <fullName evidence="3">Uncharacterized protein</fullName>
    </submittedName>
</protein>